<dbReference type="EMBL" id="CP033361">
    <property type="protein sequence ID" value="QKC74544.1"/>
    <property type="molecule type" value="Genomic_DNA"/>
</dbReference>
<gene>
    <name evidence="2" type="ORF">EB233_02475</name>
</gene>
<evidence type="ECO:0000313" key="3">
    <source>
        <dbReference type="Proteomes" id="UP000503339"/>
    </source>
</evidence>
<name>A0A6M7UBC9_9HYPH</name>
<proteinExistence type="predicted"/>
<accession>A0A6M7UBC9</accession>
<keyword evidence="3" id="KW-1185">Reference proteome</keyword>
<dbReference type="Proteomes" id="UP000503339">
    <property type="component" value="Chromosome"/>
</dbReference>
<feature type="region of interest" description="Disordered" evidence="1">
    <location>
        <begin position="1"/>
        <end position="41"/>
    </location>
</feature>
<dbReference type="AlphaFoldDB" id="A0A6M7UBC9"/>
<organism evidence="2 3">
    <name type="scientific">Mesorhizobium erdmanii</name>
    <dbReference type="NCBI Taxonomy" id="1777866"/>
    <lineage>
        <taxon>Bacteria</taxon>
        <taxon>Pseudomonadati</taxon>
        <taxon>Pseudomonadota</taxon>
        <taxon>Alphaproteobacteria</taxon>
        <taxon>Hyphomicrobiales</taxon>
        <taxon>Phyllobacteriaceae</taxon>
        <taxon>Mesorhizobium</taxon>
    </lineage>
</organism>
<feature type="compositionally biased region" description="Basic residues" evidence="1">
    <location>
        <begin position="15"/>
        <end position="27"/>
    </location>
</feature>
<dbReference type="KEGG" id="merd:EB233_02475"/>
<evidence type="ECO:0000313" key="2">
    <source>
        <dbReference type="EMBL" id="QKC74544.1"/>
    </source>
</evidence>
<protein>
    <submittedName>
        <fullName evidence="2">Uncharacterized protein</fullName>
    </submittedName>
</protein>
<reference evidence="2 3" key="1">
    <citation type="submission" date="2018-10" db="EMBL/GenBank/DDBJ databases">
        <authorList>
            <person name="Perry B.J."/>
            <person name="Sullivan J.T."/>
            <person name="Murphy R.J.T."/>
            <person name="Ramsay J.P."/>
            <person name="Ronson C.W."/>
        </authorList>
    </citation>
    <scope>NUCLEOTIDE SEQUENCE [LARGE SCALE GENOMIC DNA]</scope>
    <source>
        <strain evidence="2 3">NZP2014</strain>
    </source>
</reference>
<sequence>MTKALRDLRQSSAGKSRRNARHFVIHGRSKERSDAAQTRGSMPGLLSAAAVQNIAPLHL</sequence>
<evidence type="ECO:0000256" key="1">
    <source>
        <dbReference type="SAM" id="MobiDB-lite"/>
    </source>
</evidence>